<dbReference type="Pfam" id="PF21725">
    <property type="entry name" value="T7SS_signal"/>
    <property type="match status" value="1"/>
</dbReference>
<feature type="region of interest" description="Disordered" evidence="1">
    <location>
        <begin position="291"/>
        <end position="354"/>
    </location>
</feature>
<dbReference type="AlphaFoldDB" id="A0A5P2BWC6"/>
<feature type="compositionally biased region" description="Basic and acidic residues" evidence="1">
    <location>
        <begin position="314"/>
        <end position="354"/>
    </location>
</feature>
<dbReference type="Proteomes" id="UP000322927">
    <property type="component" value="Chromosome"/>
</dbReference>
<reference evidence="4 5" key="1">
    <citation type="submission" date="2018-05" db="EMBL/GenBank/DDBJ databases">
        <title>Streptomyces venezuelae.</title>
        <authorList>
            <person name="Kim W."/>
            <person name="Lee N."/>
            <person name="Cho B.-K."/>
        </authorList>
    </citation>
    <scope>NUCLEOTIDE SEQUENCE [LARGE SCALE GENOMIC DNA]</scope>
    <source>
        <strain evidence="4 5">ATCC 14584</strain>
    </source>
</reference>
<sequence>MARPKDWQPLRESDPVPGDPVAVREQVKHMKKIAEYLRTQAEALNAMADADNLKGKYAEKLGEDSRALGRKLDEAEDRYREVKGHLSGWADDLEGFQKRADKALDDAKDAQRVIDAHENKPDSDKKAKDGDEKDKKGDKDSDTEDPALKKAKEDLSDARGRLNSAAGDYDERASHYAGKIRKSIDDDMEDSWWNDFKAWVADADWIGDWADILSWAATIVGIAAMFFPALGVIALVLTAIVAVAHLVQAATGNGSWFDVVMDIGALKMARNGVKAAKAIKMLQQSSRKTAAGVAKEGAESSAAATRKNAMKNAAKGEKKGGGRSGGDRQKNRARRLKMEQKNRTAGKKAGDEVRDAEMPQITAQEKAGVLGDAKLGQQMKDINKWRDTYPGNTKLADNASEAARQKDALRGSWAVGTGLDAADKSGDAVSGGEYSRMKDRMTTPVPGTSRW</sequence>
<keyword evidence="2" id="KW-0472">Membrane</keyword>
<dbReference type="EMBL" id="CP029192">
    <property type="protein sequence ID" value="QES34792.1"/>
    <property type="molecule type" value="Genomic_DNA"/>
</dbReference>
<dbReference type="InterPro" id="IPR049082">
    <property type="entry name" value="T7SS_signal"/>
</dbReference>
<proteinExistence type="predicted"/>
<evidence type="ECO:0000313" key="4">
    <source>
        <dbReference type="EMBL" id="QES34792.1"/>
    </source>
</evidence>
<feature type="region of interest" description="Disordered" evidence="1">
    <location>
        <begin position="104"/>
        <end position="154"/>
    </location>
</feature>
<feature type="region of interest" description="Disordered" evidence="1">
    <location>
        <begin position="415"/>
        <end position="451"/>
    </location>
</feature>
<feature type="transmembrane region" description="Helical" evidence="2">
    <location>
        <begin position="219"/>
        <end position="247"/>
    </location>
</feature>
<organism evidence="4 5">
    <name type="scientific">Streptomyces venezuelae</name>
    <dbReference type="NCBI Taxonomy" id="54571"/>
    <lineage>
        <taxon>Bacteria</taxon>
        <taxon>Bacillati</taxon>
        <taxon>Actinomycetota</taxon>
        <taxon>Actinomycetes</taxon>
        <taxon>Kitasatosporales</taxon>
        <taxon>Streptomycetaceae</taxon>
        <taxon>Streptomyces</taxon>
    </lineage>
</organism>
<evidence type="ECO:0000259" key="3">
    <source>
        <dbReference type="Pfam" id="PF21725"/>
    </source>
</evidence>
<gene>
    <name evidence="4" type="ORF">DEJ48_16510</name>
</gene>
<evidence type="ECO:0000256" key="1">
    <source>
        <dbReference type="SAM" id="MobiDB-lite"/>
    </source>
</evidence>
<protein>
    <recommendedName>
        <fullName evidence="3">Putative T7SS secretion signal domain-containing protein</fullName>
    </recommendedName>
</protein>
<feature type="compositionally biased region" description="Basic and acidic residues" evidence="1">
    <location>
        <begin position="1"/>
        <end position="14"/>
    </location>
</feature>
<feature type="domain" description="Putative T7SS secretion signal" evidence="3">
    <location>
        <begin position="16"/>
        <end position="170"/>
    </location>
</feature>
<keyword evidence="2" id="KW-0812">Transmembrane</keyword>
<name>A0A5P2BWC6_STRVZ</name>
<evidence type="ECO:0000256" key="2">
    <source>
        <dbReference type="SAM" id="Phobius"/>
    </source>
</evidence>
<dbReference type="RefSeq" id="WP_150216926.1">
    <property type="nucleotide sequence ID" value="NZ_CP029192.1"/>
</dbReference>
<keyword evidence="2" id="KW-1133">Transmembrane helix</keyword>
<evidence type="ECO:0000313" key="5">
    <source>
        <dbReference type="Proteomes" id="UP000322927"/>
    </source>
</evidence>
<dbReference type="OrthoDB" id="7343197at2"/>
<accession>A0A5P2BWC6</accession>
<feature type="region of interest" description="Disordered" evidence="1">
    <location>
        <begin position="1"/>
        <end position="20"/>
    </location>
</feature>